<organism evidence="2 3">
    <name type="scientific">Methanosarcina baikalica</name>
    <dbReference type="NCBI Taxonomy" id="3073890"/>
    <lineage>
        <taxon>Archaea</taxon>
        <taxon>Methanobacteriati</taxon>
        <taxon>Methanobacteriota</taxon>
        <taxon>Stenosarchaea group</taxon>
        <taxon>Methanomicrobia</taxon>
        <taxon>Methanosarcinales</taxon>
        <taxon>Methanosarcinaceae</taxon>
        <taxon>Methanosarcina</taxon>
    </lineage>
</organism>
<evidence type="ECO:0000313" key="3">
    <source>
        <dbReference type="Proteomes" id="UP001246244"/>
    </source>
</evidence>
<dbReference type="EMBL" id="JAVKPK010000027">
    <property type="protein sequence ID" value="MDR7665754.1"/>
    <property type="molecule type" value="Genomic_DNA"/>
</dbReference>
<sequence length="61" mass="6975">MAEKGERRKGKKEKGKKGKSRKTNSAFPEFRNDKHITSNFQFGNCSIVSFPQIIIYGDKNP</sequence>
<protein>
    <submittedName>
        <fullName evidence="2">Uncharacterized protein</fullName>
    </submittedName>
</protein>
<feature type="region of interest" description="Disordered" evidence="1">
    <location>
        <begin position="1"/>
        <end position="30"/>
    </location>
</feature>
<proteinExistence type="predicted"/>
<reference evidence="3" key="1">
    <citation type="submission" date="2023-07" db="EMBL/GenBank/DDBJ databases">
        <title>Whole-genome sequencing of a new Methanosarcina sp. Z-7115.</title>
        <authorList>
            <person name="Zhilina T.N."/>
            <person name="Merkel A.Y."/>
        </authorList>
    </citation>
    <scope>NUCLEOTIDE SEQUENCE [LARGE SCALE GENOMIC DNA]</scope>
    <source>
        <strain evidence="3">Z-7115</strain>
    </source>
</reference>
<feature type="compositionally biased region" description="Basic residues" evidence="1">
    <location>
        <begin position="7"/>
        <end position="22"/>
    </location>
</feature>
<comment type="caution">
    <text evidence="2">The sequence shown here is derived from an EMBL/GenBank/DDBJ whole genome shotgun (WGS) entry which is preliminary data.</text>
</comment>
<accession>A0ABU2D193</accession>
<evidence type="ECO:0000256" key="1">
    <source>
        <dbReference type="SAM" id="MobiDB-lite"/>
    </source>
</evidence>
<dbReference type="RefSeq" id="WP_310575780.1">
    <property type="nucleotide sequence ID" value="NZ_JAVKPK010000027.1"/>
</dbReference>
<gene>
    <name evidence="2" type="ORF">RG963_08210</name>
</gene>
<name>A0ABU2D193_9EURY</name>
<dbReference type="Proteomes" id="UP001246244">
    <property type="component" value="Unassembled WGS sequence"/>
</dbReference>
<keyword evidence="3" id="KW-1185">Reference proteome</keyword>
<evidence type="ECO:0000313" key="2">
    <source>
        <dbReference type="EMBL" id="MDR7665754.1"/>
    </source>
</evidence>